<name>A0ABV7CAG1_9VIBR</name>
<dbReference type="PANTHER" id="PTHR43527:SF1">
    <property type="entry name" value="L-THREONINE KINASE"/>
    <property type="match status" value="1"/>
</dbReference>
<keyword evidence="2" id="KW-0547">Nucleotide-binding</keyword>
<reference evidence="8" key="1">
    <citation type="journal article" date="2019" name="Int. J. Syst. Evol. Microbiol.">
        <title>The Global Catalogue of Microorganisms (GCM) 10K type strain sequencing project: providing services to taxonomists for standard genome sequencing and annotation.</title>
        <authorList>
            <consortium name="The Broad Institute Genomics Platform"/>
            <consortium name="The Broad Institute Genome Sequencing Center for Infectious Disease"/>
            <person name="Wu L."/>
            <person name="Ma J."/>
        </authorList>
    </citation>
    <scope>NUCLEOTIDE SEQUENCE [LARGE SCALE GENOMIC DNA]</scope>
    <source>
        <strain evidence="8">KCTC 62784</strain>
    </source>
</reference>
<dbReference type="Pfam" id="PF00288">
    <property type="entry name" value="GHMP_kinases_N"/>
    <property type="match status" value="1"/>
</dbReference>
<dbReference type="Proteomes" id="UP001595384">
    <property type="component" value="Unassembled WGS sequence"/>
</dbReference>
<feature type="domain" description="GHMP kinase C-terminal" evidence="6">
    <location>
        <begin position="192"/>
        <end position="264"/>
    </location>
</feature>
<protein>
    <submittedName>
        <fullName evidence="7">GHMP kinase</fullName>
    </submittedName>
</protein>
<evidence type="ECO:0000256" key="1">
    <source>
        <dbReference type="ARBA" id="ARBA00022679"/>
    </source>
</evidence>
<keyword evidence="4" id="KW-0067">ATP-binding</keyword>
<dbReference type="EMBL" id="JBHRSE010000103">
    <property type="protein sequence ID" value="MFC3025060.1"/>
    <property type="molecule type" value="Genomic_DNA"/>
</dbReference>
<dbReference type="Gene3D" id="3.30.230.10">
    <property type="match status" value="1"/>
</dbReference>
<comment type="caution">
    <text evidence="7">The sequence shown here is derived from an EMBL/GenBank/DDBJ whole genome shotgun (WGS) entry which is preliminary data.</text>
</comment>
<evidence type="ECO:0000256" key="3">
    <source>
        <dbReference type="ARBA" id="ARBA00022777"/>
    </source>
</evidence>
<evidence type="ECO:0000256" key="2">
    <source>
        <dbReference type="ARBA" id="ARBA00022741"/>
    </source>
</evidence>
<feature type="domain" description="GHMP kinase N-terminal" evidence="5">
    <location>
        <begin position="58"/>
        <end position="121"/>
    </location>
</feature>
<accession>A0ABV7CAG1</accession>
<evidence type="ECO:0000256" key="4">
    <source>
        <dbReference type="ARBA" id="ARBA00022840"/>
    </source>
</evidence>
<dbReference type="InterPro" id="IPR013750">
    <property type="entry name" value="GHMP_kinase_C_dom"/>
</dbReference>
<dbReference type="PIRSF" id="PIRSF033887">
    <property type="entry name" value="PduX"/>
    <property type="match status" value="1"/>
</dbReference>
<dbReference type="GO" id="GO:0016301">
    <property type="term" value="F:kinase activity"/>
    <property type="evidence" value="ECO:0007669"/>
    <property type="project" value="UniProtKB-KW"/>
</dbReference>
<dbReference type="InterPro" id="IPR014721">
    <property type="entry name" value="Ribsml_uS5_D2-typ_fold_subgr"/>
</dbReference>
<dbReference type="InterPro" id="IPR020568">
    <property type="entry name" value="Ribosomal_Su5_D2-typ_SF"/>
</dbReference>
<dbReference type="InterPro" id="IPR006204">
    <property type="entry name" value="GHMP_kinase_N_dom"/>
</dbReference>
<keyword evidence="3 7" id="KW-0418">Kinase</keyword>
<dbReference type="SUPFAM" id="SSF54211">
    <property type="entry name" value="Ribosomal protein S5 domain 2-like"/>
    <property type="match status" value="1"/>
</dbReference>
<evidence type="ECO:0000259" key="6">
    <source>
        <dbReference type="Pfam" id="PF08544"/>
    </source>
</evidence>
<dbReference type="PANTHER" id="PTHR43527">
    <property type="entry name" value="4-DIPHOSPHOCYTIDYL-2-C-METHYL-D-ERYTHRITOL KINASE, CHLOROPLASTIC"/>
    <property type="match status" value="1"/>
</dbReference>
<evidence type="ECO:0000259" key="5">
    <source>
        <dbReference type="Pfam" id="PF00288"/>
    </source>
</evidence>
<evidence type="ECO:0000313" key="7">
    <source>
        <dbReference type="EMBL" id="MFC3025060.1"/>
    </source>
</evidence>
<dbReference type="RefSeq" id="WP_123014266.1">
    <property type="nucleotide sequence ID" value="NZ_AP024912.1"/>
</dbReference>
<sequence length="297" mass="32961">MAKACCPGACGELIQGWLYGSEKLISCPIDWYATVEVEHKSRLTHRAGSKAYQAFLSTLRFLQQPSDYIHELAVHVESTIPQSKGMASSTADVAATILATARYFDYDMPADELAMLCTQVEPTDSTIFSEVTLFDHHRGTVSESYGQIEAPIPILVLQSTIHLNTVDYHHMQRFDKLKSSAPQLEKARKLLRSAIQEKDGALLAEAATLSAIESQRILPKPLFASLLDIVERQGLLGINVSHSGSAIGILYDEHRHDIEKVVNSIEQVDRLNFYQTRHYQKLIPGGAHSLFDDANIA</sequence>
<keyword evidence="1" id="KW-0808">Transferase</keyword>
<gene>
    <name evidence="7" type="ORF">ACFODT_14735</name>
</gene>
<keyword evidence="8" id="KW-1185">Reference proteome</keyword>
<organism evidence="7 8">
    <name type="scientific">Vibrio zhugei</name>
    <dbReference type="NCBI Taxonomy" id="2479546"/>
    <lineage>
        <taxon>Bacteria</taxon>
        <taxon>Pseudomonadati</taxon>
        <taxon>Pseudomonadota</taxon>
        <taxon>Gammaproteobacteria</taxon>
        <taxon>Vibrionales</taxon>
        <taxon>Vibrionaceae</taxon>
        <taxon>Vibrio</taxon>
    </lineage>
</organism>
<dbReference type="Pfam" id="PF08544">
    <property type="entry name" value="GHMP_kinases_C"/>
    <property type="match status" value="1"/>
</dbReference>
<evidence type="ECO:0000313" key="8">
    <source>
        <dbReference type="Proteomes" id="UP001595384"/>
    </source>
</evidence>
<proteinExistence type="predicted"/>
<dbReference type="InterPro" id="IPR012363">
    <property type="entry name" value="PduX"/>
</dbReference>